<dbReference type="AlphaFoldDB" id="A0A142CLQ2"/>
<keyword evidence="1" id="KW-0614">Plasmid</keyword>
<accession>A0A142CLQ2</accession>
<reference evidence="1" key="1">
    <citation type="journal article" date="2016" name="Nat. Microbiol.">
        <title>Global phylogeography and evolutionary history of Shigella dysenteriae type 1.</title>
        <authorList>
            <person name="Njamkepo E."/>
            <person name="Fawal N."/>
            <person name="Tran-Dien A."/>
            <person name="Hawkey J."/>
            <person name="Strockbine N."/>
            <person name="Jenkins C."/>
            <person name="Talukder K.A."/>
            <person name="Bercion R."/>
            <person name="Kuleshov K."/>
            <person name="Kolinska R."/>
            <person name="Russell J.E."/>
            <person name="Kaftyreva L."/>
            <person name="Accou-Demartin M."/>
            <person name="Karas A."/>
            <person name="Vandenberg O."/>
            <person name="Mather A.E."/>
            <person name="Mason C.J."/>
            <person name="Page A.J."/>
            <person name="Ramamurthy T."/>
            <person name="Bizet C."/>
            <person name="Gamian A."/>
            <person name="Carle I."/>
            <person name="Sow A.G."/>
            <person name="Bouchier C."/>
            <person name="Wester A.L."/>
            <person name="Lejay-Collin M."/>
            <person name="Fonkoua M.C."/>
            <person name="Hello S.L."/>
            <person name="Blaser M.J."/>
            <person name="Jernberg C."/>
            <person name="Ruckly C."/>
            <person name="Merens A."/>
            <person name="Page A.L."/>
            <person name="Aslett M."/>
            <person name="Roggentin P."/>
            <person name="Fruth A."/>
            <person name="Denamur E."/>
            <person name="Venkatesan M."/>
            <person name="Bercovier H."/>
            <person name="Bodhidatta L."/>
            <person name="Chiou C.S."/>
            <person name="Clermont D."/>
            <person name="Colonna B."/>
            <person name="Egorova S."/>
            <person name="Pazhani G.P."/>
            <person name="Ezernitchi A.V."/>
            <person name="Guigon G."/>
            <person name="Harris S.R."/>
            <person name="Izumiya H."/>
            <person name="Korzeniowska-Kowal A."/>
            <person name="Lutynska A."/>
            <person name="Gouali M."/>
            <person name="Grimont F."/>
            <person name="Langendorf C."/>
            <person name="Marejkova M."/>
            <person name="Peterson L.A."/>
            <person name="Perez-Perez G."/>
            <person name="Ngandjio A."/>
            <person name="Podkolzin A."/>
            <person name="Souche E."/>
            <person name="Makarova M."/>
            <person name="Shipulin G.A."/>
            <person name="Ye C."/>
            <person name="Zemlickova H."/>
            <person name="Herpay M."/>
            <person name="Grimont P.A."/>
            <person name="Parkhill J."/>
            <person name="Sansonetti P."/>
            <person name="Holt K.E."/>
            <person name="Brisse S."/>
            <person name="Thomson N.R."/>
            <person name="Weill F.X."/>
        </authorList>
    </citation>
    <scope>NUCLEOTIDE SEQUENCE</scope>
    <source>
        <strain evidence="1">80-547</strain>
        <plasmid evidence="1">p80-547</plasmid>
    </source>
</reference>
<evidence type="ECO:0000313" key="1">
    <source>
        <dbReference type="EMBL" id="AMQ11497.1"/>
    </source>
</evidence>
<dbReference type="EMBL" id="KT754160">
    <property type="protein sequence ID" value="AMQ11497.1"/>
    <property type="molecule type" value="Genomic_DNA"/>
</dbReference>
<geneLocation type="plasmid" evidence="1">
    <name>p80-547</name>
</geneLocation>
<proteinExistence type="predicted"/>
<organism evidence="1">
    <name type="scientific">Shigella dysenteriae</name>
    <dbReference type="NCBI Taxonomy" id="622"/>
    <lineage>
        <taxon>Bacteria</taxon>
        <taxon>Pseudomonadati</taxon>
        <taxon>Pseudomonadota</taxon>
        <taxon>Gammaproteobacteria</taxon>
        <taxon>Enterobacterales</taxon>
        <taxon>Enterobacteriaceae</taxon>
        <taxon>Shigella</taxon>
    </lineage>
</organism>
<protein>
    <submittedName>
        <fullName evidence="1">Uncharacterized protein</fullName>
    </submittedName>
</protein>
<sequence>MLQGFTTNKSPLFIKFTDKGYVGVSNRRRGYPPGGEFFKARMTVLMPTFSVLAVSRTPEPL</sequence>
<name>A0A142CLQ2_SHIDY</name>